<evidence type="ECO:0000313" key="3">
    <source>
        <dbReference type="Proteomes" id="UP000527355"/>
    </source>
</evidence>
<dbReference type="EMBL" id="JABWUV010000009">
    <property type="protein sequence ID" value="KAF6330392.1"/>
    <property type="molecule type" value="Genomic_DNA"/>
</dbReference>
<organism evidence="2 3">
    <name type="scientific">Myotis myotis</name>
    <name type="common">Greater mouse-eared bat</name>
    <name type="synonym">Vespertilio myotis</name>
    <dbReference type="NCBI Taxonomy" id="51298"/>
    <lineage>
        <taxon>Eukaryota</taxon>
        <taxon>Metazoa</taxon>
        <taxon>Chordata</taxon>
        <taxon>Craniata</taxon>
        <taxon>Vertebrata</taxon>
        <taxon>Euteleostomi</taxon>
        <taxon>Mammalia</taxon>
        <taxon>Eutheria</taxon>
        <taxon>Laurasiatheria</taxon>
        <taxon>Chiroptera</taxon>
        <taxon>Yangochiroptera</taxon>
        <taxon>Vespertilionidae</taxon>
        <taxon>Myotis</taxon>
    </lineage>
</organism>
<evidence type="ECO:0000256" key="1">
    <source>
        <dbReference type="SAM" id="MobiDB-lite"/>
    </source>
</evidence>
<sequence length="221" mass="22939">MSPWPGHHGPACCDDLESSVSKWRRQGHRVPSQGVTLGGGRRRKLFLLSMVKVPSPGQPWAWQPRSGSHGQGSHSQAATARAAMGGAATGKVSRLASAWVTRDLGEVREQFSEVWSLVGLIVAEVRLPGRSQGGAGGAAPLTQALKRDLTWAQGSSCPRGCRPRCSLLPAPGPRGACCPALLCTCFLEASASVPGTGATHPGQARLSGDTSPGASGRGFQM</sequence>
<feature type="region of interest" description="Disordered" evidence="1">
    <location>
        <begin position="58"/>
        <end position="85"/>
    </location>
</feature>
<dbReference type="AlphaFoldDB" id="A0A7J7VZ34"/>
<reference evidence="2 3" key="1">
    <citation type="journal article" date="2020" name="Nature">
        <title>Six reference-quality genomes reveal evolution of bat adaptations.</title>
        <authorList>
            <person name="Jebb D."/>
            <person name="Huang Z."/>
            <person name="Pippel M."/>
            <person name="Hughes G.M."/>
            <person name="Lavrichenko K."/>
            <person name="Devanna P."/>
            <person name="Winkler S."/>
            <person name="Jermiin L.S."/>
            <person name="Skirmuntt E.C."/>
            <person name="Katzourakis A."/>
            <person name="Burkitt-Gray L."/>
            <person name="Ray D.A."/>
            <person name="Sullivan K.A.M."/>
            <person name="Roscito J.G."/>
            <person name="Kirilenko B.M."/>
            <person name="Davalos L.M."/>
            <person name="Corthals A.P."/>
            <person name="Power M.L."/>
            <person name="Jones G."/>
            <person name="Ransome R.D."/>
            <person name="Dechmann D.K.N."/>
            <person name="Locatelli A.G."/>
            <person name="Puechmaille S.J."/>
            <person name="Fedrigo O."/>
            <person name="Jarvis E.D."/>
            <person name="Hiller M."/>
            <person name="Vernes S.C."/>
            <person name="Myers E.W."/>
            <person name="Teeling E.C."/>
        </authorList>
    </citation>
    <scope>NUCLEOTIDE SEQUENCE [LARGE SCALE GENOMIC DNA]</scope>
    <source>
        <strain evidence="2">MMyoMyo1</strain>
        <tissue evidence="2">Flight muscle</tissue>
    </source>
</reference>
<evidence type="ECO:0000313" key="2">
    <source>
        <dbReference type="EMBL" id="KAF6330392.1"/>
    </source>
</evidence>
<feature type="compositionally biased region" description="Low complexity" evidence="1">
    <location>
        <begin position="66"/>
        <end position="85"/>
    </location>
</feature>
<keyword evidence="3" id="KW-1185">Reference proteome</keyword>
<name>A0A7J7VZ34_MYOMY</name>
<comment type="caution">
    <text evidence="2">The sequence shown here is derived from an EMBL/GenBank/DDBJ whole genome shotgun (WGS) entry which is preliminary data.</text>
</comment>
<feature type="region of interest" description="Disordered" evidence="1">
    <location>
        <begin position="197"/>
        <end position="221"/>
    </location>
</feature>
<gene>
    <name evidence="2" type="ORF">mMyoMyo1_012382</name>
</gene>
<proteinExistence type="predicted"/>
<dbReference type="Proteomes" id="UP000527355">
    <property type="component" value="Unassembled WGS sequence"/>
</dbReference>
<protein>
    <submittedName>
        <fullName evidence="2">Uncharacterized protein</fullName>
    </submittedName>
</protein>
<accession>A0A7J7VZ34</accession>